<evidence type="ECO:0000313" key="2">
    <source>
        <dbReference type="Proteomes" id="UP000033358"/>
    </source>
</evidence>
<sequence>MKKFYDKDQKLNIELSQESDDDLFTKIADLIIKKFDGTTMQKLDSMDQRYWDFKLDMVEFCLHQEHFLGISIYAKNTQSNDIVTGIAHYLNKEVLNKTWDE</sequence>
<accession>A0A0F5MP39</accession>
<keyword evidence="2" id="KW-1185">Reference proteome</keyword>
<evidence type="ECO:0000313" key="1">
    <source>
        <dbReference type="EMBL" id="KKB96324.1"/>
    </source>
</evidence>
<dbReference type="Pfam" id="PF12305">
    <property type="entry name" value="DUF3630"/>
    <property type="match status" value="1"/>
</dbReference>
<name>A0A0F5MP39_9RICK</name>
<protein>
    <submittedName>
        <fullName evidence="1">Uncharacterized protein</fullName>
    </submittedName>
</protein>
<dbReference type="InterPro" id="IPR022080">
    <property type="entry name" value="DUF3630"/>
</dbReference>
<dbReference type="EMBL" id="JYHA01000090">
    <property type="protein sequence ID" value="KKB96324.1"/>
    <property type="molecule type" value="Genomic_DNA"/>
</dbReference>
<dbReference type="AlphaFoldDB" id="A0A0F5MP39"/>
<reference evidence="1 2" key="1">
    <citation type="submission" date="2015-02" db="EMBL/GenBank/DDBJ databases">
        <title>Single cell genomics of a rare environmental alphaproteobacterium provides unique insights into Rickettsiaceae evolution.</title>
        <authorList>
            <person name="Martijn J."/>
            <person name="Schulz F."/>
            <person name="Zaremba-Niedzwiedzka K."/>
            <person name="Viklund J."/>
            <person name="Stepanauskas R."/>
            <person name="Andersson S.G.E."/>
            <person name="Horn M."/>
            <person name="Guy L."/>
            <person name="Ettema T.J.G."/>
        </authorList>
    </citation>
    <scope>NUCLEOTIDE SEQUENCE [LARGE SCALE GENOMIC DNA]</scope>
    <source>
        <strain evidence="1 2">SCGC AAA041-L04</strain>
    </source>
</reference>
<gene>
    <name evidence="1" type="ORF">SZ25_00590</name>
</gene>
<dbReference type="Proteomes" id="UP000033358">
    <property type="component" value="Unassembled WGS sequence"/>
</dbReference>
<proteinExistence type="predicted"/>
<comment type="caution">
    <text evidence="1">The sequence shown here is derived from an EMBL/GenBank/DDBJ whole genome shotgun (WGS) entry which is preliminary data.</text>
</comment>
<organism evidence="1 2">
    <name type="scientific">Candidatus Arcanibacter lacustris</name>
    <dbReference type="NCBI Taxonomy" id="1607817"/>
    <lineage>
        <taxon>Bacteria</taxon>
        <taxon>Pseudomonadati</taxon>
        <taxon>Pseudomonadota</taxon>
        <taxon>Alphaproteobacteria</taxon>
        <taxon>Rickettsiales</taxon>
        <taxon>Candidatus Arcanibacter</taxon>
    </lineage>
</organism>